<dbReference type="PANTHER" id="PTHR31225:SF221">
    <property type="entry name" value="(-)-GERMACRENE D SYNTHASE"/>
    <property type="match status" value="1"/>
</dbReference>
<sequence length="118" mass="13829">MGDIATEEIFKWVTNEPKIVKASTIVCRLIDDIVFEQKREHVSSFLECYMRQYGMSREDAINECRKRVINAWKDINKECLSDLARFMDVIYKDQDNFTHADGVMKMYIQALLVDPVSI</sequence>
<dbReference type="GO" id="GO:0000287">
    <property type="term" value="F:magnesium ion binding"/>
    <property type="evidence" value="ECO:0007669"/>
    <property type="project" value="InterPro"/>
</dbReference>
<dbReference type="SUPFAM" id="SSF48576">
    <property type="entry name" value="Terpenoid synthases"/>
    <property type="match status" value="1"/>
</dbReference>
<dbReference type="EMBL" id="CAXHTB010000017">
    <property type="protein sequence ID" value="CAL0323422.1"/>
    <property type="molecule type" value="Genomic_DNA"/>
</dbReference>
<dbReference type="InterPro" id="IPR005630">
    <property type="entry name" value="Terpene_synthase_metal-bd"/>
</dbReference>
<comment type="cofactor">
    <cofactor evidence="1">
        <name>Mg(2+)</name>
        <dbReference type="ChEBI" id="CHEBI:18420"/>
    </cofactor>
</comment>
<dbReference type="Gene3D" id="1.10.600.10">
    <property type="entry name" value="Farnesyl Diphosphate Synthase"/>
    <property type="match status" value="1"/>
</dbReference>
<protein>
    <recommendedName>
        <fullName evidence="4">Terpene synthase metal-binding domain-containing protein</fullName>
    </recommendedName>
</protein>
<keyword evidence="2" id="KW-0479">Metal-binding</keyword>
<evidence type="ECO:0000256" key="3">
    <source>
        <dbReference type="ARBA" id="ARBA00023239"/>
    </source>
</evidence>
<dbReference type="InterPro" id="IPR008949">
    <property type="entry name" value="Isoprenoid_synthase_dom_sf"/>
</dbReference>
<evidence type="ECO:0000313" key="5">
    <source>
        <dbReference type="EMBL" id="CAL0323422.1"/>
    </source>
</evidence>
<dbReference type="AlphaFoldDB" id="A0AAV1XPE8"/>
<dbReference type="GO" id="GO:0010333">
    <property type="term" value="F:terpene synthase activity"/>
    <property type="evidence" value="ECO:0007669"/>
    <property type="project" value="InterPro"/>
</dbReference>
<proteinExistence type="predicted"/>
<evidence type="ECO:0000256" key="1">
    <source>
        <dbReference type="ARBA" id="ARBA00001946"/>
    </source>
</evidence>
<keyword evidence="6" id="KW-1185">Reference proteome</keyword>
<reference evidence="5 6" key="1">
    <citation type="submission" date="2024-03" db="EMBL/GenBank/DDBJ databases">
        <authorList>
            <person name="Martinez-Hernandez J."/>
        </authorList>
    </citation>
    <scope>NUCLEOTIDE SEQUENCE [LARGE SCALE GENOMIC DNA]</scope>
</reference>
<dbReference type="GO" id="GO:0016114">
    <property type="term" value="P:terpenoid biosynthetic process"/>
    <property type="evidence" value="ECO:0007669"/>
    <property type="project" value="InterPro"/>
</dbReference>
<gene>
    <name evidence="5" type="ORF">LLUT_LOCUS24482</name>
</gene>
<name>A0AAV1XPE8_LUPLU</name>
<dbReference type="PANTHER" id="PTHR31225">
    <property type="entry name" value="OS04G0344100 PROTEIN-RELATED"/>
    <property type="match status" value="1"/>
</dbReference>
<dbReference type="Pfam" id="PF03936">
    <property type="entry name" value="Terpene_synth_C"/>
    <property type="match status" value="1"/>
</dbReference>
<evidence type="ECO:0000256" key="2">
    <source>
        <dbReference type="ARBA" id="ARBA00022723"/>
    </source>
</evidence>
<dbReference type="Proteomes" id="UP001497480">
    <property type="component" value="Unassembled WGS sequence"/>
</dbReference>
<dbReference type="InterPro" id="IPR050148">
    <property type="entry name" value="Terpene_synthase-like"/>
</dbReference>
<evidence type="ECO:0000259" key="4">
    <source>
        <dbReference type="Pfam" id="PF03936"/>
    </source>
</evidence>
<accession>A0AAV1XPE8</accession>
<comment type="caution">
    <text evidence="5">The sequence shown here is derived from an EMBL/GenBank/DDBJ whole genome shotgun (WGS) entry which is preliminary data.</text>
</comment>
<evidence type="ECO:0000313" key="6">
    <source>
        <dbReference type="Proteomes" id="UP001497480"/>
    </source>
</evidence>
<keyword evidence="3" id="KW-0456">Lyase</keyword>
<feature type="domain" description="Terpene synthase metal-binding" evidence="4">
    <location>
        <begin position="1"/>
        <end position="74"/>
    </location>
</feature>
<organism evidence="5 6">
    <name type="scientific">Lupinus luteus</name>
    <name type="common">European yellow lupine</name>
    <dbReference type="NCBI Taxonomy" id="3873"/>
    <lineage>
        <taxon>Eukaryota</taxon>
        <taxon>Viridiplantae</taxon>
        <taxon>Streptophyta</taxon>
        <taxon>Embryophyta</taxon>
        <taxon>Tracheophyta</taxon>
        <taxon>Spermatophyta</taxon>
        <taxon>Magnoliopsida</taxon>
        <taxon>eudicotyledons</taxon>
        <taxon>Gunneridae</taxon>
        <taxon>Pentapetalae</taxon>
        <taxon>rosids</taxon>
        <taxon>fabids</taxon>
        <taxon>Fabales</taxon>
        <taxon>Fabaceae</taxon>
        <taxon>Papilionoideae</taxon>
        <taxon>50 kb inversion clade</taxon>
        <taxon>genistoids sensu lato</taxon>
        <taxon>core genistoids</taxon>
        <taxon>Genisteae</taxon>
        <taxon>Lupinus</taxon>
    </lineage>
</organism>